<comment type="subunit">
    <text evidence="13">F-type ATPases have 2 components, F(1) - the catalytic core - and F(0) - the membrane proton channel. F(1) has five subunits: alpha(3), beta(3), gamma(1), delta(1), epsilon(1). F(0) has four main subunits: a(1), b(2) and c(10-14). The alpha and beta chains form an alternating ring which encloses part of the gamma chain. F(1) is attached to F(0) by a central stalk formed by the gamma and epsilon chains, while a peripheral stalk is formed by the delta and b chains.</text>
</comment>
<dbReference type="Proteomes" id="UP000887009">
    <property type="component" value="Unassembled WGS sequence"/>
</dbReference>
<dbReference type="NCBIfam" id="NF004411">
    <property type="entry name" value="PRK05759.1-2"/>
    <property type="match status" value="1"/>
</dbReference>
<comment type="function">
    <text evidence="11 15">F(1)F(0) ATP synthase produces ATP from ADP in the presence of a proton or sodium gradient. F-type ATPases consist of two structural domains, F(1) containing the extramembraneous catalytic core and F(0) containing the membrane proton channel, linked together by a central stalk and a peripheral stalk. During catalysis, ATP synthesis in the catalytic domain of F(1) is coupled via a rotary mechanism of the central stalk subunits to proton translocation.</text>
</comment>
<keyword evidence="5 15" id="KW-0812">Transmembrane</keyword>
<dbReference type="GO" id="GO:0046961">
    <property type="term" value="F:proton-transporting ATPase activity, rotational mechanism"/>
    <property type="evidence" value="ECO:0007669"/>
    <property type="project" value="TreeGrafter"/>
</dbReference>
<reference evidence="18" key="1">
    <citation type="submission" date="2021-07" db="EMBL/GenBank/DDBJ databases">
        <title>Draft genome sequence of carbapenem-resistant Aeromonas spp. in Japan.</title>
        <authorList>
            <person name="Maehana S."/>
            <person name="Suzuki M."/>
            <person name="Kitasato H."/>
        </authorList>
    </citation>
    <scope>NUCLEOTIDE SEQUENCE</scope>
    <source>
        <strain evidence="18">KAM348</strain>
    </source>
</reference>
<keyword evidence="2 15" id="KW-0813">Transport</keyword>
<evidence type="ECO:0000256" key="11">
    <source>
        <dbReference type="ARBA" id="ARBA00025198"/>
    </source>
</evidence>
<dbReference type="EMBL" id="BPNL01000036">
    <property type="protein sequence ID" value="GJA55561.1"/>
    <property type="molecule type" value="Genomic_DNA"/>
</dbReference>
<comment type="caution">
    <text evidence="18">The sequence shown here is derived from an EMBL/GenBank/DDBJ whole genome shotgun (WGS) entry which is preliminary data.</text>
</comment>
<dbReference type="NCBIfam" id="NF004413">
    <property type="entry name" value="PRK05759.1-4"/>
    <property type="match status" value="1"/>
</dbReference>
<proteinExistence type="inferred from homology"/>
<protein>
    <recommendedName>
        <fullName evidence="15">ATP synthase subunit b</fullName>
    </recommendedName>
    <alternativeName>
        <fullName evidence="15">ATP synthase F(0) sector subunit b</fullName>
    </alternativeName>
    <alternativeName>
        <fullName evidence="15">ATPase subunit I</fullName>
    </alternativeName>
    <alternativeName>
        <fullName evidence="15">F-type ATPase subunit b</fullName>
        <shortName evidence="15">F-ATPase subunit b</shortName>
    </alternativeName>
</protein>
<dbReference type="GO" id="GO:0005886">
    <property type="term" value="C:plasma membrane"/>
    <property type="evidence" value="ECO:0007669"/>
    <property type="project" value="UniProtKB-SubCell"/>
</dbReference>
<dbReference type="GO" id="GO:0012505">
    <property type="term" value="C:endomembrane system"/>
    <property type="evidence" value="ECO:0007669"/>
    <property type="project" value="UniProtKB-SubCell"/>
</dbReference>
<evidence type="ECO:0000256" key="3">
    <source>
        <dbReference type="ARBA" id="ARBA00022475"/>
    </source>
</evidence>
<keyword evidence="3 15" id="KW-1003">Cell membrane</keyword>
<evidence type="ECO:0000313" key="19">
    <source>
        <dbReference type="Proteomes" id="UP000887009"/>
    </source>
</evidence>
<dbReference type="GO" id="GO:0045259">
    <property type="term" value="C:proton-transporting ATP synthase complex"/>
    <property type="evidence" value="ECO:0007669"/>
    <property type="project" value="UniProtKB-KW"/>
</dbReference>
<dbReference type="HAMAP" id="MF_01398">
    <property type="entry name" value="ATP_synth_b_bprime"/>
    <property type="match status" value="1"/>
</dbReference>
<feature type="coiled-coil region" evidence="17">
    <location>
        <begin position="46"/>
        <end position="128"/>
    </location>
</feature>
<sequence>MVVSINATLLGQTIAFIIFVWCCMKFVWPPLMAAIEARQKTIADGLSSAERAKKDLDLAKANATDQLKEAKQQAAQIIEQANKRKAQIIDEAAVGAQAEREKILAQGRAEIEAERHRAKEELRKQVAALAIAGAEKILARQIDQAANSDIVDKLVAEL</sequence>
<dbReference type="Gene3D" id="6.10.250.1580">
    <property type="match status" value="1"/>
</dbReference>
<organism evidence="18 19">
    <name type="scientific">Aeromonas caviae</name>
    <name type="common">Aeromonas punctata</name>
    <dbReference type="NCBI Taxonomy" id="648"/>
    <lineage>
        <taxon>Bacteria</taxon>
        <taxon>Pseudomonadati</taxon>
        <taxon>Pseudomonadota</taxon>
        <taxon>Gammaproteobacteria</taxon>
        <taxon>Aeromonadales</taxon>
        <taxon>Aeromonadaceae</taxon>
        <taxon>Aeromonas</taxon>
    </lineage>
</organism>
<keyword evidence="4 15" id="KW-0138">CF(0)</keyword>
<evidence type="ECO:0000256" key="1">
    <source>
        <dbReference type="ARBA" id="ARBA00005513"/>
    </source>
</evidence>
<dbReference type="InterPro" id="IPR050059">
    <property type="entry name" value="ATP_synthase_B_chain"/>
</dbReference>
<dbReference type="Pfam" id="PF00430">
    <property type="entry name" value="ATP-synt_B"/>
    <property type="match status" value="1"/>
</dbReference>
<evidence type="ECO:0000256" key="2">
    <source>
        <dbReference type="ARBA" id="ARBA00022448"/>
    </source>
</evidence>
<evidence type="ECO:0000256" key="10">
    <source>
        <dbReference type="ARBA" id="ARBA00023310"/>
    </source>
</evidence>
<keyword evidence="8 15" id="KW-0406">Ion transport</keyword>
<keyword evidence="9 15" id="KW-0472">Membrane</keyword>
<keyword evidence="10 15" id="KW-0066">ATP synthesis</keyword>
<evidence type="ECO:0000256" key="9">
    <source>
        <dbReference type="ARBA" id="ARBA00023136"/>
    </source>
</evidence>
<evidence type="ECO:0000256" key="14">
    <source>
        <dbReference type="ARBA" id="ARBA00037847"/>
    </source>
</evidence>
<dbReference type="SUPFAM" id="SSF81573">
    <property type="entry name" value="F1F0 ATP synthase subunit B, membrane domain"/>
    <property type="match status" value="1"/>
</dbReference>
<dbReference type="PANTHER" id="PTHR33445:SF1">
    <property type="entry name" value="ATP SYNTHASE SUBUNIT B"/>
    <property type="match status" value="1"/>
</dbReference>
<comment type="function">
    <text evidence="12">Component of the F(0) channel, it forms part of the peripheral stalk, linking F(1) to F(0). The b'-subunit is a diverged and duplicated form of b found in plants and photosynthetic bacteria.</text>
</comment>
<name>A0AAI9PB71_AERCA</name>
<comment type="subunit">
    <text evidence="15">F-type ATPases have 2 components, F(1) - the catalytic core - and F(0) - the membrane proton channel. F(1) has five subunits: alpha(3), beta(3), gamma(1), delta(1), epsilon(1). F(0) has three main subunits: a(1), b(2) and c(10-14). The alpha and beta chains form an alternating ring which encloses part of the gamma chain. F(1) is attached to F(0) by a central stalk formed by the gamma and epsilon chains, while a peripheral stalk is formed by the delta and b chains.</text>
</comment>
<dbReference type="InterPro" id="IPR005864">
    <property type="entry name" value="ATP_synth_F0_bsu_bac"/>
</dbReference>
<feature type="transmembrane region" description="Helical" evidence="15">
    <location>
        <begin position="6"/>
        <end position="28"/>
    </location>
</feature>
<keyword evidence="6 15" id="KW-0375">Hydrogen ion transport</keyword>
<evidence type="ECO:0000313" key="18">
    <source>
        <dbReference type="EMBL" id="GJA55561.1"/>
    </source>
</evidence>
<dbReference type="AlphaFoldDB" id="A0AAI9PB71"/>
<comment type="subcellular location">
    <subcellularLocation>
        <location evidence="15">Cell membrane</location>
        <topology evidence="15">Single-pass membrane protein</topology>
    </subcellularLocation>
    <subcellularLocation>
        <location evidence="14">Endomembrane system</location>
        <topology evidence="14">Single-pass membrane protein</topology>
    </subcellularLocation>
</comment>
<evidence type="ECO:0000256" key="12">
    <source>
        <dbReference type="ARBA" id="ARBA00025614"/>
    </source>
</evidence>
<accession>A0AAI9PB71</accession>
<dbReference type="InterPro" id="IPR028987">
    <property type="entry name" value="ATP_synth_B-like_membr_sf"/>
</dbReference>
<evidence type="ECO:0000256" key="6">
    <source>
        <dbReference type="ARBA" id="ARBA00022781"/>
    </source>
</evidence>
<keyword evidence="17" id="KW-0175">Coiled coil</keyword>
<dbReference type="CDD" id="cd06503">
    <property type="entry name" value="ATP-synt_Fo_b"/>
    <property type="match status" value="1"/>
</dbReference>
<dbReference type="InterPro" id="IPR002146">
    <property type="entry name" value="ATP_synth_b/b'su_bac/chlpt"/>
</dbReference>
<evidence type="ECO:0000256" key="5">
    <source>
        <dbReference type="ARBA" id="ARBA00022692"/>
    </source>
</evidence>
<keyword evidence="7 15" id="KW-1133">Transmembrane helix</keyword>
<dbReference type="PANTHER" id="PTHR33445">
    <property type="entry name" value="ATP SYNTHASE SUBUNIT B', CHLOROPLASTIC"/>
    <property type="match status" value="1"/>
</dbReference>
<evidence type="ECO:0000256" key="7">
    <source>
        <dbReference type="ARBA" id="ARBA00022989"/>
    </source>
</evidence>
<evidence type="ECO:0000256" key="8">
    <source>
        <dbReference type="ARBA" id="ARBA00023065"/>
    </source>
</evidence>
<evidence type="ECO:0000256" key="16">
    <source>
        <dbReference type="RuleBase" id="RU003848"/>
    </source>
</evidence>
<evidence type="ECO:0000256" key="13">
    <source>
        <dbReference type="ARBA" id="ARBA00026054"/>
    </source>
</evidence>
<gene>
    <name evidence="15 18" type="primary">atpF</name>
    <name evidence="18" type="ORF">KAM348_29840</name>
</gene>
<evidence type="ECO:0000256" key="17">
    <source>
        <dbReference type="SAM" id="Coils"/>
    </source>
</evidence>
<evidence type="ECO:0000256" key="15">
    <source>
        <dbReference type="HAMAP-Rule" id="MF_01398"/>
    </source>
</evidence>
<comment type="similarity">
    <text evidence="1 15 16">Belongs to the ATPase B chain family.</text>
</comment>
<dbReference type="NCBIfam" id="TIGR01144">
    <property type="entry name" value="ATP_synt_b"/>
    <property type="match status" value="1"/>
</dbReference>
<dbReference type="GO" id="GO:0046933">
    <property type="term" value="F:proton-transporting ATP synthase activity, rotational mechanism"/>
    <property type="evidence" value="ECO:0007669"/>
    <property type="project" value="UniProtKB-UniRule"/>
</dbReference>
<evidence type="ECO:0000256" key="4">
    <source>
        <dbReference type="ARBA" id="ARBA00022547"/>
    </source>
</evidence>